<evidence type="ECO:0000313" key="1">
    <source>
        <dbReference type="EMBL" id="CAD6335679.1"/>
    </source>
</evidence>
<dbReference type="AlphaFoldDB" id="A0A811S2B6"/>
<gene>
    <name evidence="1" type="ORF">NCGR_LOCUS59777</name>
</gene>
<proteinExistence type="predicted"/>
<organism evidence="1 2">
    <name type="scientific">Miscanthus lutarioriparius</name>
    <dbReference type="NCBI Taxonomy" id="422564"/>
    <lineage>
        <taxon>Eukaryota</taxon>
        <taxon>Viridiplantae</taxon>
        <taxon>Streptophyta</taxon>
        <taxon>Embryophyta</taxon>
        <taxon>Tracheophyta</taxon>
        <taxon>Spermatophyta</taxon>
        <taxon>Magnoliopsida</taxon>
        <taxon>Liliopsida</taxon>
        <taxon>Poales</taxon>
        <taxon>Poaceae</taxon>
        <taxon>PACMAD clade</taxon>
        <taxon>Panicoideae</taxon>
        <taxon>Andropogonodae</taxon>
        <taxon>Andropogoneae</taxon>
        <taxon>Saccharinae</taxon>
        <taxon>Miscanthus</taxon>
    </lineage>
</organism>
<sequence>MALQNFIKQAVGSVIGRNEWAGKMVPLCASGTPSHRGCSVAAEPCYKDFFDSFKPTRAANGAIEFFSEDDEDIVQRINHMKDFFSYFIPSDRVKSKGMGKVA</sequence>
<name>A0A811S2B6_9POAL</name>
<dbReference type="OrthoDB" id="10661629at2759"/>
<comment type="caution">
    <text evidence="1">The sequence shown here is derived from an EMBL/GenBank/DDBJ whole genome shotgun (WGS) entry which is preliminary data.</text>
</comment>
<protein>
    <submittedName>
        <fullName evidence="1">Uncharacterized protein</fullName>
    </submittedName>
</protein>
<accession>A0A811S2B6</accession>
<reference evidence="1" key="1">
    <citation type="submission" date="2020-10" db="EMBL/GenBank/DDBJ databases">
        <authorList>
            <person name="Han B."/>
            <person name="Lu T."/>
            <person name="Zhao Q."/>
            <person name="Huang X."/>
            <person name="Zhao Y."/>
        </authorList>
    </citation>
    <scope>NUCLEOTIDE SEQUENCE</scope>
</reference>
<evidence type="ECO:0000313" key="2">
    <source>
        <dbReference type="Proteomes" id="UP000604825"/>
    </source>
</evidence>
<keyword evidence="2" id="KW-1185">Reference proteome</keyword>
<dbReference type="EMBL" id="CAJGYO010000018">
    <property type="protein sequence ID" value="CAD6335679.1"/>
    <property type="molecule type" value="Genomic_DNA"/>
</dbReference>
<dbReference type="Proteomes" id="UP000604825">
    <property type="component" value="Unassembled WGS sequence"/>
</dbReference>